<evidence type="ECO:0000313" key="3">
    <source>
        <dbReference type="Proteomes" id="UP001282474"/>
    </source>
</evidence>
<feature type="transmembrane region" description="Helical" evidence="1">
    <location>
        <begin position="38"/>
        <end position="57"/>
    </location>
</feature>
<evidence type="ECO:0000256" key="1">
    <source>
        <dbReference type="SAM" id="Phobius"/>
    </source>
</evidence>
<reference evidence="2 3" key="1">
    <citation type="journal article" date="2023" name="Microb. Genom.">
        <title>Mesoterricola silvestris gen. nov., sp. nov., Mesoterricola sediminis sp. nov., Geothrix oryzae sp. nov., Geothrix edaphica sp. nov., Geothrix rubra sp. nov., and Geothrix limicola sp. nov., six novel members of Acidobacteriota isolated from soils.</title>
        <authorList>
            <person name="Weisberg A.J."/>
            <person name="Pearce E."/>
            <person name="Kramer C.G."/>
            <person name="Chang J.H."/>
            <person name="Clarke C.R."/>
        </authorList>
    </citation>
    <scope>NUCLEOTIDE SEQUENCE [LARGE SCALE GENOMIC DNA]</scope>
    <source>
        <strain evidence="2 3">NE20-4-1</strain>
    </source>
</reference>
<organism evidence="2 3">
    <name type="scientific">Streptomyces caniscabiei</name>
    <dbReference type="NCBI Taxonomy" id="2746961"/>
    <lineage>
        <taxon>Bacteria</taxon>
        <taxon>Bacillati</taxon>
        <taxon>Actinomycetota</taxon>
        <taxon>Actinomycetes</taxon>
        <taxon>Kitasatosporales</taxon>
        <taxon>Streptomycetaceae</taxon>
        <taxon>Streptomyces</taxon>
    </lineage>
</organism>
<accession>A0ABU4MSE9</accession>
<dbReference type="RefSeq" id="WP_193381106.1">
    <property type="nucleotide sequence ID" value="NZ_JABXWF010000024.1"/>
</dbReference>
<protein>
    <recommendedName>
        <fullName evidence="4">Secreted protein</fullName>
    </recommendedName>
</protein>
<evidence type="ECO:0000313" key="2">
    <source>
        <dbReference type="EMBL" id="MDX3040012.1"/>
    </source>
</evidence>
<keyword evidence="1" id="KW-0472">Membrane</keyword>
<evidence type="ECO:0008006" key="4">
    <source>
        <dbReference type="Google" id="ProtNLM"/>
    </source>
</evidence>
<keyword evidence="1" id="KW-0812">Transmembrane</keyword>
<keyword evidence="1" id="KW-1133">Transmembrane helix</keyword>
<name>A0ABU4MSE9_9ACTN</name>
<proteinExistence type="predicted"/>
<gene>
    <name evidence="2" type="ORF">PV383_22965</name>
</gene>
<dbReference type="EMBL" id="JARAWJ010000017">
    <property type="protein sequence ID" value="MDX3040012.1"/>
    <property type="molecule type" value="Genomic_DNA"/>
</dbReference>
<keyword evidence="3" id="KW-1185">Reference proteome</keyword>
<dbReference type="Proteomes" id="UP001282474">
    <property type="component" value="Unassembled WGS sequence"/>
</dbReference>
<comment type="caution">
    <text evidence="2">The sequence shown here is derived from an EMBL/GenBank/DDBJ whole genome shotgun (WGS) entry which is preliminary data.</text>
</comment>
<sequence>MIEKQRCHGRLNDLLSPSGQTTLMVRDGRILALKVRRFLAALSVVAAAGVIPVATAGTAHADPFDCVEYLKSKGYVAGPKVTKACSYNRVANNWQCIGQLSLLISNAGHVSAACNRALGD</sequence>